<evidence type="ECO:0000256" key="1">
    <source>
        <dbReference type="PIRSR" id="PIRSR605301-1"/>
    </source>
</evidence>
<dbReference type="Gene3D" id="1.20.140.30">
    <property type="entry name" value="MOB kinase activator"/>
    <property type="match status" value="2"/>
</dbReference>
<reference evidence="2" key="1">
    <citation type="submission" date="2021-02" db="EMBL/GenBank/DDBJ databases">
        <authorList>
            <person name="Nowell W R."/>
        </authorList>
    </citation>
    <scope>NUCLEOTIDE SEQUENCE</scope>
</reference>
<evidence type="ECO:0000313" key="2">
    <source>
        <dbReference type="EMBL" id="CAF1477745.1"/>
    </source>
</evidence>
<keyword evidence="1" id="KW-0479">Metal-binding</keyword>
<dbReference type="InterPro" id="IPR036703">
    <property type="entry name" value="MOB_kinase_act_sf"/>
</dbReference>
<dbReference type="OrthoDB" id="8170117at2759"/>
<dbReference type="SUPFAM" id="SSF101152">
    <property type="entry name" value="Mob1/phocein"/>
    <property type="match status" value="2"/>
</dbReference>
<dbReference type="FunFam" id="1.20.140.30:FF:000001">
    <property type="entry name" value="MOB kinase activator 1A"/>
    <property type="match status" value="1"/>
</dbReference>
<comment type="caution">
    <text evidence="2">The sequence shown here is derived from an EMBL/GenBank/DDBJ whole genome shotgun (WGS) entry which is preliminary data.</text>
</comment>
<dbReference type="Proteomes" id="UP000663891">
    <property type="component" value="Unassembled WGS sequence"/>
</dbReference>
<sequence length="276" mass="32186">MASSFASFFAKDKTFRPKKKFEPGTMRYSLHKQASASLKSGLDLKEIVKLPDNEDEDDWIAVHEDKTFRPKKKFEPGTMRYSLHKQASASLKSGLDLKEIVKLPDNEDEDDWIAVHVVDFFNRINLVYGIVTDYCTPESCPTMSGGPRYEYRWCDGIKYKKPTSLNAPKYITLLMEWVETIINDESIFPVQVGTPFPKNFRSTCKKLLSRLYRIFVHVYVHHFDRIIDLQAEAHVNMCFKHFCYFCHEFDLLKKEEMAPLFEMTNRLCPEVLGVVK</sequence>
<dbReference type="InterPro" id="IPR005301">
    <property type="entry name" value="MOB_kinase_act_fam"/>
</dbReference>
<dbReference type="PANTHER" id="PTHR22599">
    <property type="entry name" value="MPS ONE BINDER KINASE ACTIVATOR-LIKE MOB"/>
    <property type="match status" value="1"/>
</dbReference>
<dbReference type="Pfam" id="PF03637">
    <property type="entry name" value="Mob1_phocein"/>
    <property type="match status" value="1"/>
</dbReference>
<accession>A0A815RIP7</accession>
<name>A0A815RIP7_9BILA</name>
<proteinExistence type="predicted"/>
<dbReference type="SMART" id="SM01388">
    <property type="entry name" value="Mob1_phocein"/>
    <property type="match status" value="1"/>
</dbReference>
<feature type="binding site" evidence="1">
    <location>
        <position position="135"/>
    </location>
    <ligand>
        <name>Zn(2+)</name>
        <dbReference type="ChEBI" id="CHEBI:29105"/>
    </ligand>
</feature>
<gene>
    <name evidence="2" type="ORF">VCS650_LOCUS40988</name>
</gene>
<organism evidence="2 3">
    <name type="scientific">Adineta steineri</name>
    <dbReference type="NCBI Taxonomy" id="433720"/>
    <lineage>
        <taxon>Eukaryota</taxon>
        <taxon>Metazoa</taxon>
        <taxon>Spiralia</taxon>
        <taxon>Gnathifera</taxon>
        <taxon>Rotifera</taxon>
        <taxon>Eurotatoria</taxon>
        <taxon>Bdelloidea</taxon>
        <taxon>Adinetida</taxon>
        <taxon>Adinetidae</taxon>
        <taxon>Adineta</taxon>
    </lineage>
</organism>
<keyword evidence="1" id="KW-0862">Zinc</keyword>
<feature type="binding site" evidence="1">
    <location>
        <position position="217"/>
    </location>
    <ligand>
        <name>Zn(2+)</name>
        <dbReference type="ChEBI" id="CHEBI:29105"/>
    </ligand>
</feature>
<evidence type="ECO:0000313" key="3">
    <source>
        <dbReference type="Proteomes" id="UP000663891"/>
    </source>
</evidence>
<dbReference type="AlphaFoldDB" id="A0A815RIP7"/>
<protein>
    <submittedName>
        <fullName evidence="2">Uncharacterized protein</fullName>
    </submittedName>
</protein>
<dbReference type="EMBL" id="CAJNON010001653">
    <property type="protein sequence ID" value="CAF1477745.1"/>
    <property type="molecule type" value="Genomic_DNA"/>
</dbReference>
<feature type="binding site" evidence="1">
    <location>
        <position position="222"/>
    </location>
    <ligand>
        <name>Zn(2+)</name>
        <dbReference type="ChEBI" id="CHEBI:29105"/>
    </ligand>
</feature>
<feature type="binding site" evidence="1">
    <location>
        <position position="140"/>
    </location>
    <ligand>
        <name>Zn(2+)</name>
        <dbReference type="ChEBI" id="CHEBI:29105"/>
    </ligand>
</feature>